<dbReference type="InterPro" id="IPR000073">
    <property type="entry name" value="AB_hydrolase_1"/>
</dbReference>
<accession>A0A9X0CRM0</accession>
<proteinExistence type="predicted"/>
<feature type="region of interest" description="Disordered" evidence="1">
    <location>
        <begin position="267"/>
        <end position="294"/>
    </location>
</feature>
<evidence type="ECO:0000313" key="3">
    <source>
        <dbReference type="EMBL" id="KAJ7370979.1"/>
    </source>
</evidence>
<reference evidence="3" key="1">
    <citation type="submission" date="2023-01" db="EMBL/GenBank/DDBJ databases">
        <title>Genome assembly of the deep-sea coral Lophelia pertusa.</title>
        <authorList>
            <person name="Herrera S."/>
            <person name="Cordes E."/>
        </authorList>
    </citation>
    <scope>NUCLEOTIDE SEQUENCE</scope>
    <source>
        <strain evidence="3">USNM1676648</strain>
        <tissue evidence="3">Polyp</tissue>
    </source>
</reference>
<dbReference type="SUPFAM" id="SSF53474">
    <property type="entry name" value="alpha/beta-Hydrolases"/>
    <property type="match status" value="1"/>
</dbReference>
<dbReference type="EMBL" id="MU826853">
    <property type="protein sequence ID" value="KAJ7370979.1"/>
    <property type="molecule type" value="Genomic_DNA"/>
</dbReference>
<feature type="compositionally biased region" description="Polar residues" evidence="1">
    <location>
        <begin position="283"/>
        <end position="292"/>
    </location>
</feature>
<dbReference type="Pfam" id="PF00561">
    <property type="entry name" value="Abhydrolase_1"/>
    <property type="match status" value="1"/>
</dbReference>
<gene>
    <name evidence="3" type="ORF">OS493_028595</name>
</gene>
<dbReference type="OrthoDB" id="294702at2759"/>
<feature type="domain" description="AB hydrolase-1" evidence="2">
    <location>
        <begin position="366"/>
        <end position="487"/>
    </location>
</feature>
<evidence type="ECO:0000313" key="4">
    <source>
        <dbReference type="Proteomes" id="UP001163046"/>
    </source>
</evidence>
<keyword evidence="4" id="KW-1185">Reference proteome</keyword>
<organism evidence="3 4">
    <name type="scientific">Desmophyllum pertusum</name>
    <dbReference type="NCBI Taxonomy" id="174260"/>
    <lineage>
        <taxon>Eukaryota</taxon>
        <taxon>Metazoa</taxon>
        <taxon>Cnidaria</taxon>
        <taxon>Anthozoa</taxon>
        <taxon>Hexacorallia</taxon>
        <taxon>Scleractinia</taxon>
        <taxon>Caryophylliina</taxon>
        <taxon>Caryophylliidae</taxon>
        <taxon>Desmophyllum</taxon>
    </lineage>
</organism>
<dbReference type="Gene3D" id="3.40.50.1820">
    <property type="entry name" value="alpha/beta hydrolase"/>
    <property type="match status" value="1"/>
</dbReference>
<protein>
    <recommendedName>
        <fullName evidence="2">AB hydrolase-1 domain-containing protein</fullName>
    </recommendedName>
</protein>
<name>A0A9X0CRM0_9CNID</name>
<dbReference type="InterPro" id="IPR029058">
    <property type="entry name" value="AB_hydrolase_fold"/>
</dbReference>
<sequence>MGCVFSRKHARSIGKKRKIPKTHDTHIPFYGAPIKKQQAVKRDRPTPSKGATLLNINENIHQEYSTLAFLMGGKNFPDPELVFGDEKRSTSKAIPDQEVLPQTKIIPITVPVCQSSHEAIPDDIKIPVSSTPNLHVPDCVTYEGLHQYGFHLFTVDSEKYSSSLESSECIPEAISCTIGGDMCVVVFKQEHGGTAYIPDQSAYARDLFHDLSTRLGQQLMRIVYHKPSWYVQWCVEKQSQSDRQFFSVETMEKMRFTKDITELGKLTGREMRRRKPENRNEKQVQANPSAETDVSEKQKSSSWWGLLKYSLLLLIPGFLNHAALFRERDALRPPGELYDIGWKQKMFMSCSGRGPPTVILDAPTGQSSDAWALITPQITKVARICVYDRAGLGFSERPFVNWSEPEQSKRGKLSTSERMIEDFHRLFTLSSDQPKPFILVGAELGAVNARFYTQMFETDVASLVLINPLVEGMFGDDWTKLWYERYVSSQQALQFSAATGLSRMALIVGLMKVPMQHKLLPLNVTTRQKYLMCTPGHLSAGVDEFFFANESLAQMRMVRKLKPFPQSADVSVISSALYDDKLDRELDQVWSTAQDQISNVLHPGSERINLSGTAQSTLLQHSEAVVKVIKRHVDKWKQKQVKPKTH</sequence>
<comment type="caution">
    <text evidence="3">The sequence shown here is derived from an EMBL/GenBank/DDBJ whole genome shotgun (WGS) entry which is preliminary data.</text>
</comment>
<dbReference type="Proteomes" id="UP001163046">
    <property type="component" value="Unassembled WGS sequence"/>
</dbReference>
<dbReference type="AlphaFoldDB" id="A0A9X0CRM0"/>
<evidence type="ECO:0000256" key="1">
    <source>
        <dbReference type="SAM" id="MobiDB-lite"/>
    </source>
</evidence>
<evidence type="ECO:0000259" key="2">
    <source>
        <dbReference type="Pfam" id="PF00561"/>
    </source>
</evidence>